<dbReference type="Proteomes" id="UP000789375">
    <property type="component" value="Unassembled WGS sequence"/>
</dbReference>
<keyword evidence="5" id="KW-1185">Reference proteome</keyword>
<protein>
    <submittedName>
        <fullName evidence="4">978_t:CDS:1</fullName>
    </submittedName>
</protein>
<dbReference type="PROSITE" id="PS50275">
    <property type="entry name" value="SAC"/>
    <property type="match status" value="2"/>
</dbReference>
<feature type="transmembrane region" description="Helical" evidence="1">
    <location>
        <begin position="728"/>
        <end position="748"/>
    </location>
</feature>
<feature type="signal peptide" evidence="2">
    <location>
        <begin position="1"/>
        <end position="25"/>
    </location>
</feature>
<evidence type="ECO:0000259" key="3">
    <source>
        <dbReference type="PROSITE" id="PS50275"/>
    </source>
</evidence>
<dbReference type="PANTHER" id="PTHR45662">
    <property type="entry name" value="PHOSPHATIDYLINOSITIDE PHOSPHATASE SAC1"/>
    <property type="match status" value="1"/>
</dbReference>
<keyword evidence="1" id="KW-0812">Transmembrane</keyword>
<name>A0A9N8YNF0_FUNMO</name>
<keyword evidence="1" id="KW-1133">Transmembrane helix</keyword>
<reference evidence="4" key="1">
    <citation type="submission" date="2021-06" db="EMBL/GenBank/DDBJ databases">
        <authorList>
            <person name="Kallberg Y."/>
            <person name="Tangrot J."/>
            <person name="Rosling A."/>
        </authorList>
    </citation>
    <scope>NUCLEOTIDE SEQUENCE</scope>
    <source>
        <strain evidence="4">87-6 pot B 2015</strain>
    </source>
</reference>
<dbReference type="PANTHER" id="PTHR45662:SF2">
    <property type="entry name" value="PHOSPHATIDYLINOSITOL-3-PHOSPHATASE SAC1"/>
    <property type="match status" value="1"/>
</dbReference>
<dbReference type="GO" id="GO:0046856">
    <property type="term" value="P:phosphatidylinositol dephosphorylation"/>
    <property type="evidence" value="ECO:0007669"/>
    <property type="project" value="TreeGrafter"/>
</dbReference>
<feature type="chain" id="PRO_5040255167" evidence="2">
    <location>
        <begin position="26"/>
        <end position="800"/>
    </location>
</feature>
<dbReference type="GO" id="GO:0005783">
    <property type="term" value="C:endoplasmic reticulum"/>
    <property type="evidence" value="ECO:0007669"/>
    <property type="project" value="TreeGrafter"/>
</dbReference>
<feature type="domain" description="SAC" evidence="3">
    <location>
        <begin position="343"/>
        <end position="398"/>
    </location>
</feature>
<dbReference type="CDD" id="cd22209">
    <property type="entry name" value="EMC10"/>
    <property type="match status" value="1"/>
</dbReference>
<evidence type="ECO:0000313" key="4">
    <source>
        <dbReference type="EMBL" id="CAG8435414.1"/>
    </source>
</evidence>
<evidence type="ECO:0000256" key="1">
    <source>
        <dbReference type="SAM" id="Phobius"/>
    </source>
</evidence>
<accession>A0A9N8YNF0</accession>
<keyword evidence="2" id="KW-0732">Signal</keyword>
<dbReference type="InterPro" id="IPR002013">
    <property type="entry name" value="SAC_dom"/>
</dbReference>
<feature type="domain" description="SAC" evidence="3">
    <location>
        <begin position="407"/>
        <end position="630"/>
    </location>
</feature>
<evidence type="ECO:0000256" key="2">
    <source>
        <dbReference type="SAM" id="SignalP"/>
    </source>
</evidence>
<evidence type="ECO:0000313" key="5">
    <source>
        <dbReference type="Proteomes" id="UP000789375"/>
    </source>
</evidence>
<comment type="caution">
    <text evidence="4">The sequence shown here is derived from an EMBL/GenBank/DDBJ whole genome shotgun (WGS) entry which is preliminary data.</text>
</comment>
<dbReference type="EMBL" id="CAJVPP010000022">
    <property type="protein sequence ID" value="CAG8435414.1"/>
    <property type="molecule type" value="Genomic_DNA"/>
</dbReference>
<dbReference type="GO" id="GO:0043812">
    <property type="term" value="F:phosphatidylinositol-4-phosphate phosphatase activity"/>
    <property type="evidence" value="ECO:0007669"/>
    <property type="project" value="TreeGrafter"/>
</dbReference>
<keyword evidence="1" id="KW-0472">Membrane</keyword>
<sequence length="800" mass="91931">MTNLTRGALVLTLFFGFLNIFLALGHEENSEHKYTVYHKFPHHTEYSKRGEILLTTSRATAKYIGNEPELSIEDLDHDYNSRKSKLYLVKIVDNENPNHVTKSFTYLCLLKSSNLEDEIIIHLDKNNRIFQFDYYTSSDQCNKTIVPQSREFKTTVQTIKAIDGVMWYFIPIAILLLTGGAAEEPQQGGQQQQQRGGQAARPALSVWGSSSDGRALASHYRVNARGTGIDTQVLHLVVPYYLDPTIAAQTLVINRESGECLLDGAIPDPSAHAEALTIYGVLGIINLLAGEYLIVITGRERIGRLGKHDIFHANQFRILPFAKNNNRLSEAQAQDEQRYLSLVESHLRSGTYYFSYTYNLTHTLQRQAQLGDLATKPLWQRADERFFWNRYLQAKLIDITTNNPDQDTEQIILLDPIEDGKAPTSFEGKIKLSYVQTRGSVPIYWAQVNNIKYTPKLQIMDLPNTLEAFRRHFDEQIKIYGNQILVNLVNKKGYESAVGDAYEKAVKQLNDSRILYYHFDFHHECSKMRWHRIQILLDAIEEELIQQGYFYAEDSPIKFQTSVIRTNCMDCLDRTNVVQSTFAKWMLTQQLREVGVLSNKEKIDEIESFMDIYRNVWADNANAVSIPYSGTGAQKTDFTRTGQRTKQGFLTDLQSGLARYVKNNFMDGARQDAYDLLLGNYVVKYGATSPWIDTRTMQIKLAPQILLACLAFLIFLFILPSFEGYVNYFRFLMLIDLVVVVFLLQFILENGGEFVDWPKLVARDYRSYQTKFNTTSPYKERTGRINDLGYEEKIELQKLE</sequence>
<dbReference type="Pfam" id="PF02383">
    <property type="entry name" value="Syja_N"/>
    <property type="match status" value="2"/>
</dbReference>
<gene>
    <name evidence="4" type="ORF">FMOSSE_LOCUS250</name>
</gene>
<organism evidence="4 5">
    <name type="scientific">Funneliformis mosseae</name>
    <name type="common">Endomycorrhizal fungus</name>
    <name type="synonym">Glomus mosseae</name>
    <dbReference type="NCBI Taxonomy" id="27381"/>
    <lineage>
        <taxon>Eukaryota</taxon>
        <taxon>Fungi</taxon>
        <taxon>Fungi incertae sedis</taxon>
        <taxon>Mucoromycota</taxon>
        <taxon>Glomeromycotina</taxon>
        <taxon>Glomeromycetes</taxon>
        <taxon>Glomerales</taxon>
        <taxon>Glomeraceae</taxon>
        <taxon>Funneliformis</taxon>
    </lineage>
</organism>
<proteinExistence type="predicted"/>
<dbReference type="AlphaFoldDB" id="A0A9N8YNF0"/>
<feature type="transmembrane region" description="Helical" evidence="1">
    <location>
        <begin position="705"/>
        <end position="722"/>
    </location>
</feature>